<gene>
    <name evidence="1" type="ORF">DFH94DRAFT_430271</name>
</gene>
<dbReference type="AlphaFoldDB" id="A0A9P5MWX8"/>
<proteinExistence type="predicted"/>
<keyword evidence="2" id="KW-1185">Reference proteome</keyword>
<accession>A0A9P5MWX8</accession>
<evidence type="ECO:0000313" key="1">
    <source>
        <dbReference type="EMBL" id="KAF8480821.1"/>
    </source>
</evidence>
<evidence type="ECO:0000313" key="2">
    <source>
        <dbReference type="Proteomes" id="UP000759537"/>
    </source>
</evidence>
<protein>
    <submittedName>
        <fullName evidence="1">Uncharacterized protein</fullName>
    </submittedName>
</protein>
<comment type="caution">
    <text evidence="1">The sequence shown here is derived from an EMBL/GenBank/DDBJ whole genome shotgun (WGS) entry which is preliminary data.</text>
</comment>
<sequence length="162" mass="18053">MCIRAKLKPPASSPSLLWIHSSIIDCGLPRRNAHSLSCFVFPSVPTVLVYTYAWREGSSETAATYVKTHFFHLSYRRQGGPEPSIFSTALLVWGGRSSIGIVGTRSSPVPLLAPALYLYHDRHALTRRAACRRIIVNLVLAKCVEAMEEEKKDIVFITTRVP</sequence>
<reference evidence="1" key="2">
    <citation type="journal article" date="2020" name="Nat. Commun.">
        <title>Large-scale genome sequencing of mycorrhizal fungi provides insights into the early evolution of symbiotic traits.</title>
        <authorList>
            <person name="Miyauchi S."/>
            <person name="Kiss E."/>
            <person name="Kuo A."/>
            <person name="Drula E."/>
            <person name="Kohler A."/>
            <person name="Sanchez-Garcia M."/>
            <person name="Morin E."/>
            <person name="Andreopoulos B."/>
            <person name="Barry K.W."/>
            <person name="Bonito G."/>
            <person name="Buee M."/>
            <person name="Carver A."/>
            <person name="Chen C."/>
            <person name="Cichocki N."/>
            <person name="Clum A."/>
            <person name="Culley D."/>
            <person name="Crous P.W."/>
            <person name="Fauchery L."/>
            <person name="Girlanda M."/>
            <person name="Hayes R.D."/>
            <person name="Keri Z."/>
            <person name="LaButti K."/>
            <person name="Lipzen A."/>
            <person name="Lombard V."/>
            <person name="Magnuson J."/>
            <person name="Maillard F."/>
            <person name="Murat C."/>
            <person name="Nolan M."/>
            <person name="Ohm R.A."/>
            <person name="Pangilinan J."/>
            <person name="Pereira M.F."/>
            <person name="Perotto S."/>
            <person name="Peter M."/>
            <person name="Pfister S."/>
            <person name="Riley R."/>
            <person name="Sitrit Y."/>
            <person name="Stielow J.B."/>
            <person name="Szollosi G."/>
            <person name="Zifcakova L."/>
            <person name="Stursova M."/>
            <person name="Spatafora J.W."/>
            <person name="Tedersoo L."/>
            <person name="Vaario L.M."/>
            <person name="Yamada A."/>
            <person name="Yan M."/>
            <person name="Wang P."/>
            <person name="Xu J."/>
            <person name="Bruns T."/>
            <person name="Baldrian P."/>
            <person name="Vilgalys R."/>
            <person name="Dunand C."/>
            <person name="Henrissat B."/>
            <person name="Grigoriev I.V."/>
            <person name="Hibbett D."/>
            <person name="Nagy L.G."/>
            <person name="Martin F.M."/>
        </authorList>
    </citation>
    <scope>NUCLEOTIDE SEQUENCE</scope>
    <source>
        <strain evidence="1">Prilba</strain>
    </source>
</reference>
<reference evidence="1" key="1">
    <citation type="submission" date="2019-10" db="EMBL/GenBank/DDBJ databases">
        <authorList>
            <consortium name="DOE Joint Genome Institute"/>
            <person name="Kuo A."/>
            <person name="Miyauchi S."/>
            <person name="Kiss E."/>
            <person name="Drula E."/>
            <person name="Kohler A."/>
            <person name="Sanchez-Garcia M."/>
            <person name="Andreopoulos B."/>
            <person name="Barry K.W."/>
            <person name="Bonito G."/>
            <person name="Buee M."/>
            <person name="Carver A."/>
            <person name="Chen C."/>
            <person name="Cichocki N."/>
            <person name="Clum A."/>
            <person name="Culley D."/>
            <person name="Crous P.W."/>
            <person name="Fauchery L."/>
            <person name="Girlanda M."/>
            <person name="Hayes R."/>
            <person name="Keri Z."/>
            <person name="LaButti K."/>
            <person name="Lipzen A."/>
            <person name="Lombard V."/>
            <person name="Magnuson J."/>
            <person name="Maillard F."/>
            <person name="Morin E."/>
            <person name="Murat C."/>
            <person name="Nolan M."/>
            <person name="Ohm R."/>
            <person name="Pangilinan J."/>
            <person name="Pereira M."/>
            <person name="Perotto S."/>
            <person name="Peter M."/>
            <person name="Riley R."/>
            <person name="Sitrit Y."/>
            <person name="Stielow B."/>
            <person name="Szollosi G."/>
            <person name="Zifcakova L."/>
            <person name="Stursova M."/>
            <person name="Spatafora J.W."/>
            <person name="Tedersoo L."/>
            <person name="Vaario L.-M."/>
            <person name="Yamada A."/>
            <person name="Yan M."/>
            <person name="Wang P."/>
            <person name="Xu J."/>
            <person name="Bruns T."/>
            <person name="Baldrian P."/>
            <person name="Vilgalys R."/>
            <person name="Henrissat B."/>
            <person name="Grigoriev I.V."/>
            <person name="Hibbett D."/>
            <person name="Nagy L.G."/>
            <person name="Martin F.M."/>
        </authorList>
    </citation>
    <scope>NUCLEOTIDE SEQUENCE</scope>
    <source>
        <strain evidence="1">Prilba</strain>
    </source>
</reference>
<organism evidence="1 2">
    <name type="scientific">Russula ochroleuca</name>
    <dbReference type="NCBI Taxonomy" id="152965"/>
    <lineage>
        <taxon>Eukaryota</taxon>
        <taxon>Fungi</taxon>
        <taxon>Dikarya</taxon>
        <taxon>Basidiomycota</taxon>
        <taxon>Agaricomycotina</taxon>
        <taxon>Agaricomycetes</taxon>
        <taxon>Russulales</taxon>
        <taxon>Russulaceae</taxon>
        <taxon>Russula</taxon>
    </lineage>
</organism>
<name>A0A9P5MWX8_9AGAM</name>
<dbReference type="Proteomes" id="UP000759537">
    <property type="component" value="Unassembled WGS sequence"/>
</dbReference>
<dbReference type="EMBL" id="WHVB01000007">
    <property type="protein sequence ID" value="KAF8480821.1"/>
    <property type="molecule type" value="Genomic_DNA"/>
</dbReference>